<dbReference type="RefSeq" id="WP_009627968.1">
    <property type="nucleotide sequence ID" value="NZ_VBTY01000127.1"/>
</dbReference>
<reference evidence="1" key="1">
    <citation type="submission" date="2019-05" db="EMBL/GenBank/DDBJ databases">
        <title>Whole genome sequencing of Pseudanabaena catenata USMAC16.</title>
        <authorList>
            <person name="Khan Z."/>
            <person name="Omar W.M."/>
            <person name="Convey P."/>
            <person name="Merican F."/>
            <person name="Najimudin N."/>
        </authorList>
    </citation>
    <scope>NUCLEOTIDE SEQUENCE</scope>
    <source>
        <strain evidence="1">USMAC16</strain>
    </source>
</reference>
<protein>
    <submittedName>
        <fullName evidence="1">Uncharacterized protein</fullName>
    </submittedName>
</protein>
<evidence type="ECO:0000313" key="1">
    <source>
        <dbReference type="EMBL" id="MDG3495822.1"/>
    </source>
</evidence>
<dbReference type="AlphaFoldDB" id="A0A9X4RIZ5"/>
<gene>
    <name evidence="1" type="ORF">FEV09_14825</name>
</gene>
<keyword evidence="2" id="KW-1185">Reference proteome</keyword>
<evidence type="ECO:0000313" key="2">
    <source>
        <dbReference type="Proteomes" id="UP001152872"/>
    </source>
</evidence>
<sequence length="49" mass="5871">MSVRDKLAKLRKHISQRIEELARIRDQQPFTGNIQWFDRFDPQDIGTKS</sequence>
<proteinExistence type="predicted"/>
<accession>A0A9X4RIZ5</accession>
<dbReference type="EMBL" id="VBTY01000127">
    <property type="protein sequence ID" value="MDG3495822.1"/>
    <property type="molecule type" value="Genomic_DNA"/>
</dbReference>
<dbReference type="Proteomes" id="UP001152872">
    <property type="component" value="Unassembled WGS sequence"/>
</dbReference>
<comment type="caution">
    <text evidence="1">The sequence shown here is derived from an EMBL/GenBank/DDBJ whole genome shotgun (WGS) entry which is preliminary data.</text>
</comment>
<name>A0A9X4RIZ5_9CYAN</name>
<organism evidence="1 2">
    <name type="scientific">Pseudanabaena catenata USMAC16</name>
    <dbReference type="NCBI Taxonomy" id="1855837"/>
    <lineage>
        <taxon>Bacteria</taxon>
        <taxon>Bacillati</taxon>
        <taxon>Cyanobacteriota</taxon>
        <taxon>Cyanophyceae</taxon>
        <taxon>Pseudanabaenales</taxon>
        <taxon>Pseudanabaenaceae</taxon>
        <taxon>Pseudanabaena</taxon>
    </lineage>
</organism>